<evidence type="ECO:0000256" key="2">
    <source>
        <dbReference type="ARBA" id="ARBA00022840"/>
    </source>
</evidence>
<sequence length="216" mass="23164">MHPEPETPILMAEGLSFSHPQQSAPPLFDKLSVVLRPGVTWLGGDESSGKTTLLQLLAGALPPNDMRGQLRIKGISLAENRPAYLRQVAWLDPRDAALDAQTARQIFAALPQAHPGCDLDALQAHIAGLSLAPHLDKALYMLSTGTRRKVLLAAVLAARATVTLLDQPFKALDRPSIGYLLEMLAEAARHPGRAWVVADYEAPPGVALAAVIELRA</sequence>
<dbReference type="InterPro" id="IPR003439">
    <property type="entry name" value="ABC_transporter-like_ATP-bd"/>
</dbReference>
<keyword evidence="2 4" id="KW-0067">ATP-binding</keyword>
<dbReference type="InterPro" id="IPR027417">
    <property type="entry name" value="P-loop_NTPase"/>
</dbReference>
<dbReference type="GO" id="GO:0016887">
    <property type="term" value="F:ATP hydrolysis activity"/>
    <property type="evidence" value="ECO:0007669"/>
    <property type="project" value="InterPro"/>
</dbReference>
<dbReference type="Pfam" id="PF00005">
    <property type="entry name" value="ABC_tran"/>
    <property type="match status" value="1"/>
</dbReference>
<proteinExistence type="predicted"/>
<dbReference type="PANTHER" id="PTHR43158:SF2">
    <property type="entry name" value="SKFA PEPTIDE EXPORT ATP-BINDING PROTEIN SKFE"/>
    <property type="match status" value="1"/>
</dbReference>
<evidence type="ECO:0000256" key="1">
    <source>
        <dbReference type="ARBA" id="ARBA00022741"/>
    </source>
</evidence>
<reference evidence="4" key="1">
    <citation type="submission" date="2024-05" db="EMBL/GenBank/DDBJ databases">
        <authorList>
            <person name="Bunk B."/>
            <person name="Swiderski J."/>
            <person name="Sproer C."/>
            <person name="Thiel V."/>
        </authorList>
    </citation>
    <scope>NUCLEOTIDE SEQUENCE</scope>
    <source>
        <strain evidence="4">DSM 17735</strain>
    </source>
</reference>
<organism evidence="4">
    <name type="scientific">Polaromonas hydrogenivorans</name>
    <dbReference type="NCBI Taxonomy" id="335476"/>
    <lineage>
        <taxon>Bacteria</taxon>
        <taxon>Pseudomonadati</taxon>
        <taxon>Pseudomonadota</taxon>
        <taxon>Betaproteobacteria</taxon>
        <taxon>Burkholderiales</taxon>
        <taxon>Comamonadaceae</taxon>
        <taxon>Polaromonas</taxon>
    </lineage>
</organism>
<dbReference type="GO" id="GO:0005524">
    <property type="term" value="F:ATP binding"/>
    <property type="evidence" value="ECO:0007669"/>
    <property type="project" value="UniProtKB-KW"/>
</dbReference>
<dbReference type="EMBL" id="CP157675">
    <property type="protein sequence ID" value="XBP70359.1"/>
    <property type="molecule type" value="Genomic_DNA"/>
</dbReference>
<evidence type="ECO:0000313" key="4">
    <source>
        <dbReference type="EMBL" id="XBP70359.1"/>
    </source>
</evidence>
<accession>A0AAU7LRU0</accession>
<name>A0AAU7LRU0_9BURK</name>
<dbReference type="Gene3D" id="3.40.50.300">
    <property type="entry name" value="P-loop containing nucleotide triphosphate hydrolases"/>
    <property type="match status" value="1"/>
</dbReference>
<dbReference type="SUPFAM" id="SSF52540">
    <property type="entry name" value="P-loop containing nucleoside triphosphate hydrolases"/>
    <property type="match status" value="1"/>
</dbReference>
<evidence type="ECO:0000259" key="3">
    <source>
        <dbReference type="Pfam" id="PF00005"/>
    </source>
</evidence>
<keyword evidence="1" id="KW-0547">Nucleotide-binding</keyword>
<gene>
    <name evidence="4" type="ORF">ABLV49_00525</name>
</gene>
<dbReference type="RefSeq" id="WP_349279666.1">
    <property type="nucleotide sequence ID" value="NZ_CBCSCU010000013.1"/>
</dbReference>
<dbReference type="AlphaFoldDB" id="A0AAU7LRU0"/>
<feature type="domain" description="ABC transporter" evidence="3">
    <location>
        <begin position="37"/>
        <end position="169"/>
    </location>
</feature>
<protein>
    <submittedName>
        <fullName evidence="4">ATP-binding cassette domain-containing protein</fullName>
    </submittedName>
</protein>
<dbReference type="PANTHER" id="PTHR43158">
    <property type="entry name" value="SKFA PEPTIDE EXPORT ATP-BINDING PROTEIN SKFE"/>
    <property type="match status" value="1"/>
</dbReference>